<dbReference type="EMBL" id="JAPFFM010000016">
    <property type="protein sequence ID" value="KAJ6700640.1"/>
    <property type="molecule type" value="Genomic_DNA"/>
</dbReference>
<evidence type="ECO:0000313" key="2">
    <source>
        <dbReference type="EMBL" id="KAJ6700640.1"/>
    </source>
</evidence>
<protein>
    <submittedName>
        <fullName evidence="2">Uncharacterized protein</fullName>
    </submittedName>
</protein>
<gene>
    <name evidence="2" type="ORF">OIU74_012065</name>
</gene>
<dbReference type="AlphaFoldDB" id="A0A9Q0T4Y3"/>
<organism evidence="2 3">
    <name type="scientific">Salix koriyanagi</name>
    <dbReference type="NCBI Taxonomy" id="2511006"/>
    <lineage>
        <taxon>Eukaryota</taxon>
        <taxon>Viridiplantae</taxon>
        <taxon>Streptophyta</taxon>
        <taxon>Embryophyta</taxon>
        <taxon>Tracheophyta</taxon>
        <taxon>Spermatophyta</taxon>
        <taxon>Magnoliopsida</taxon>
        <taxon>eudicotyledons</taxon>
        <taxon>Gunneridae</taxon>
        <taxon>Pentapetalae</taxon>
        <taxon>rosids</taxon>
        <taxon>fabids</taxon>
        <taxon>Malpighiales</taxon>
        <taxon>Salicaceae</taxon>
        <taxon>Saliceae</taxon>
        <taxon>Salix</taxon>
    </lineage>
</organism>
<evidence type="ECO:0000256" key="1">
    <source>
        <dbReference type="SAM" id="MobiDB-lite"/>
    </source>
</evidence>
<dbReference type="Proteomes" id="UP001151752">
    <property type="component" value="Chromosome 1"/>
</dbReference>
<reference evidence="2" key="2">
    <citation type="journal article" date="2023" name="Int. J. Mol. Sci.">
        <title>De Novo Assembly and Annotation of 11 Diverse Shrub Willow (Salix) Genomes Reveals Novel Gene Organization in Sex-Linked Regions.</title>
        <authorList>
            <person name="Hyden B."/>
            <person name="Feng K."/>
            <person name="Yates T.B."/>
            <person name="Jawdy S."/>
            <person name="Cereghino C."/>
            <person name="Smart L.B."/>
            <person name="Muchero W."/>
        </authorList>
    </citation>
    <scope>NUCLEOTIDE SEQUENCE</scope>
    <source>
        <tissue evidence="2">Shoot tip</tissue>
    </source>
</reference>
<accession>A0A9Q0T4Y3</accession>
<feature type="region of interest" description="Disordered" evidence="1">
    <location>
        <begin position="1"/>
        <end position="23"/>
    </location>
</feature>
<proteinExistence type="predicted"/>
<evidence type="ECO:0000313" key="3">
    <source>
        <dbReference type="Proteomes" id="UP001151752"/>
    </source>
</evidence>
<sequence>MSSVGSIWKTHCEEEASNGTTGPIHELNDVVFAWQPGNALDAAPRQCGFFWTDEDKLQYFSSALMKNPPEVVIINF</sequence>
<comment type="caution">
    <text evidence="2">The sequence shown here is derived from an EMBL/GenBank/DDBJ whole genome shotgun (WGS) entry which is preliminary data.</text>
</comment>
<name>A0A9Q0T4Y3_9ROSI</name>
<reference evidence="2" key="1">
    <citation type="submission" date="2022-11" db="EMBL/GenBank/DDBJ databases">
        <authorList>
            <person name="Hyden B.L."/>
            <person name="Feng K."/>
            <person name="Yates T."/>
            <person name="Jawdy S."/>
            <person name="Smart L.B."/>
            <person name="Muchero W."/>
        </authorList>
    </citation>
    <scope>NUCLEOTIDE SEQUENCE</scope>
    <source>
        <tissue evidence="2">Shoot tip</tissue>
    </source>
</reference>
<keyword evidence="3" id="KW-1185">Reference proteome</keyword>